<comment type="similarity">
    <text evidence="1 2">Belongs to the phD/YefM antitoxin family.</text>
</comment>
<name>A0A1F5DMN8_9BACT</name>
<reference evidence="3 4" key="1">
    <citation type="journal article" date="2016" name="Nat. Commun.">
        <title>Thousands of microbial genomes shed light on interconnected biogeochemical processes in an aquifer system.</title>
        <authorList>
            <person name="Anantharaman K."/>
            <person name="Brown C.T."/>
            <person name="Hug L.A."/>
            <person name="Sharon I."/>
            <person name="Castelle C.J."/>
            <person name="Probst A.J."/>
            <person name="Thomas B.C."/>
            <person name="Singh A."/>
            <person name="Wilkins M.J."/>
            <person name="Karaoz U."/>
            <person name="Brodie E.L."/>
            <person name="Williams K.H."/>
            <person name="Hubbard S.S."/>
            <person name="Banfield J.F."/>
        </authorList>
    </citation>
    <scope>NUCLEOTIDE SEQUENCE [LARGE SCALE GENOMIC DNA]</scope>
</reference>
<evidence type="ECO:0000256" key="2">
    <source>
        <dbReference type="RuleBase" id="RU362080"/>
    </source>
</evidence>
<dbReference type="InterPro" id="IPR006442">
    <property type="entry name" value="Antitoxin_Phd/YefM"/>
</dbReference>
<sequence length="98" mass="11666">MNQLVSATFARNNFSNLLDQVVAEKKTVILLRKSQPQAAIVPYEDIEIKEKNWQREFNQAMKETRPYFLRWLKKQKINPKELTEEKLYELIDRAAGRN</sequence>
<dbReference type="Gene3D" id="3.40.1620.10">
    <property type="entry name" value="YefM-like domain"/>
    <property type="match status" value="1"/>
</dbReference>
<dbReference type="InterPro" id="IPR036165">
    <property type="entry name" value="YefM-like_sf"/>
</dbReference>
<dbReference type="NCBIfam" id="TIGR01552">
    <property type="entry name" value="phd_fam"/>
    <property type="match status" value="1"/>
</dbReference>
<dbReference type="EMBL" id="MEZN01000016">
    <property type="protein sequence ID" value="OGD56439.1"/>
    <property type="molecule type" value="Genomic_DNA"/>
</dbReference>
<accession>A0A1F5DMN8</accession>
<dbReference type="STRING" id="1797460.A3E73_03045"/>
<organism evidence="3 4">
    <name type="scientific">Candidatus Beckwithbacteria bacterium RIFCSPHIGHO2_12_FULL_47_17</name>
    <dbReference type="NCBI Taxonomy" id="1797460"/>
    <lineage>
        <taxon>Bacteria</taxon>
        <taxon>Candidatus Beckwithiibacteriota</taxon>
    </lineage>
</organism>
<dbReference type="Pfam" id="PF02604">
    <property type="entry name" value="PhdYeFM_antitox"/>
    <property type="match status" value="1"/>
</dbReference>
<evidence type="ECO:0000313" key="3">
    <source>
        <dbReference type="EMBL" id="OGD56439.1"/>
    </source>
</evidence>
<gene>
    <name evidence="3" type="ORF">A3E73_03045</name>
</gene>
<comment type="caution">
    <text evidence="3">The sequence shown here is derived from an EMBL/GenBank/DDBJ whole genome shotgun (WGS) entry which is preliminary data.</text>
</comment>
<dbReference type="AlphaFoldDB" id="A0A1F5DMN8"/>
<proteinExistence type="inferred from homology"/>
<evidence type="ECO:0000313" key="4">
    <source>
        <dbReference type="Proteomes" id="UP000176791"/>
    </source>
</evidence>
<dbReference type="SUPFAM" id="SSF143120">
    <property type="entry name" value="YefM-like"/>
    <property type="match status" value="1"/>
</dbReference>
<protein>
    <recommendedName>
        <fullName evidence="2">Antitoxin</fullName>
    </recommendedName>
</protein>
<comment type="function">
    <text evidence="2">Antitoxin component of a type II toxin-antitoxin (TA) system.</text>
</comment>
<evidence type="ECO:0000256" key="1">
    <source>
        <dbReference type="ARBA" id="ARBA00009981"/>
    </source>
</evidence>
<dbReference type="Proteomes" id="UP000176791">
    <property type="component" value="Unassembled WGS sequence"/>
</dbReference>